<reference evidence="1 2" key="1">
    <citation type="journal article" date="2021" name="Comput. Struct. Biotechnol. J.">
        <title>De novo genome assembly of the potent medicinal plant Rehmannia glutinosa using nanopore technology.</title>
        <authorList>
            <person name="Ma L."/>
            <person name="Dong C."/>
            <person name="Song C."/>
            <person name="Wang X."/>
            <person name="Zheng X."/>
            <person name="Niu Y."/>
            <person name="Chen S."/>
            <person name="Feng W."/>
        </authorList>
    </citation>
    <scope>NUCLEOTIDE SEQUENCE [LARGE SCALE GENOMIC DNA]</scope>
    <source>
        <strain evidence="1">DH-2019</strain>
    </source>
</reference>
<name>A0ABR0UPH0_REHGL</name>
<dbReference type="EMBL" id="JABTTQ020002363">
    <property type="protein sequence ID" value="KAK6124579.1"/>
    <property type="molecule type" value="Genomic_DNA"/>
</dbReference>
<evidence type="ECO:0008006" key="3">
    <source>
        <dbReference type="Google" id="ProtNLM"/>
    </source>
</evidence>
<proteinExistence type="predicted"/>
<organism evidence="1 2">
    <name type="scientific">Rehmannia glutinosa</name>
    <name type="common">Chinese foxglove</name>
    <dbReference type="NCBI Taxonomy" id="99300"/>
    <lineage>
        <taxon>Eukaryota</taxon>
        <taxon>Viridiplantae</taxon>
        <taxon>Streptophyta</taxon>
        <taxon>Embryophyta</taxon>
        <taxon>Tracheophyta</taxon>
        <taxon>Spermatophyta</taxon>
        <taxon>Magnoliopsida</taxon>
        <taxon>eudicotyledons</taxon>
        <taxon>Gunneridae</taxon>
        <taxon>Pentapetalae</taxon>
        <taxon>asterids</taxon>
        <taxon>lamiids</taxon>
        <taxon>Lamiales</taxon>
        <taxon>Orobanchaceae</taxon>
        <taxon>Rehmannieae</taxon>
        <taxon>Rehmannia</taxon>
    </lineage>
</organism>
<dbReference type="PANTHER" id="PTHR11439">
    <property type="entry name" value="GAG-POL-RELATED RETROTRANSPOSON"/>
    <property type="match status" value="1"/>
</dbReference>
<dbReference type="PANTHER" id="PTHR11439:SF486">
    <property type="entry name" value="RLK (RECEPTOR-LIKE KINASE) PROTEIN, PUTATIVE-RELATED"/>
    <property type="match status" value="1"/>
</dbReference>
<dbReference type="Proteomes" id="UP001318860">
    <property type="component" value="Unassembled WGS sequence"/>
</dbReference>
<evidence type="ECO:0000313" key="2">
    <source>
        <dbReference type="Proteomes" id="UP001318860"/>
    </source>
</evidence>
<evidence type="ECO:0000313" key="1">
    <source>
        <dbReference type="EMBL" id="KAK6124579.1"/>
    </source>
</evidence>
<protein>
    <recommendedName>
        <fullName evidence="3">Mitochondrial protein</fullName>
    </recommendedName>
</protein>
<gene>
    <name evidence="1" type="ORF">DH2020_041675</name>
</gene>
<accession>A0ABR0UPH0</accession>
<keyword evidence="2" id="KW-1185">Reference proteome</keyword>
<dbReference type="CDD" id="cd09272">
    <property type="entry name" value="RNase_HI_RT_Ty1"/>
    <property type="match status" value="1"/>
</dbReference>
<comment type="caution">
    <text evidence="1">The sequence shown here is derived from an EMBL/GenBank/DDBJ whole genome shotgun (WGS) entry which is preliminary data.</text>
</comment>
<sequence length="217" mass="24515">MQGKFEISMMGELTFFLGLQVKQSKDGTFISQTKYTRDLTWMQKLIASRTDITFAVGVCARFQFAPKESHMTSLKSIIRYVGATTDLGIWYTKDINTNLVGFSDSDWAGDVVDQKSTTGGCFYLENNLVSWYSKKQNCVSLLTVESEYVAVGSCCTQLLWVNQMIEDYGLQSGTLIVYCDNMSYISTDKQLADIFTKPLCESRFEELKNELGLIELS</sequence>